<dbReference type="RefSeq" id="WP_273927673.1">
    <property type="nucleotide sequence ID" value="NZ_JAQSIN010000011.1"/>
</dbReference>
<comment type="caution">
    <text evidence="1">The sequence shown here is derived from an EMBL/GenBank/DDBJ whole genome shotgun (WGS) entry which is preliminary data.</text>
</comment>
<evidence type="ECO:0000313" key="2">
    <source>
        <dbReference type="Proteomes" id="UP001528672"/>
    </source>
</evidence>
<evidence type="ECO:0000313" key="1">
    <source>
        <dbReference type="EMBL" id="MDD0815982.1"/>
    </source>
</evidence>
<dbReference type="EMBL" id="JAQSIO010000005">
    <property type="protein sequence ID" value="MDD0815982.1"/>
    <property type="molecule type" value="Genomic_DNA"/>
</dbReference>
<accession>A0ABT5MHB6</accession>
<dbReference type="Proteomes" id="UP001528672">
    <property type="component" value="Unassembled WGS sequence"/>
</dbReference>
<name>A0ABT5MHB6_9BURK</name>
<sequence length="85" mass="9051">MGLEFQKKQVLLTGLVGVEEAENLLAWLQKKPGASADLSACEHLHPANLQVLMAARTPIKAWPADPLLASLLQSALAAPTPAKEQ</sequence>
<organism evidence="1 2">
    <name type="scientific">Curvibacter microcysteis</name>
    <dbReference type="NCBI Taxonomy" id="3026419"/>
    <lineage>
        <taxon>Bacteria</taxon>
        <taxon>Pseudomonadati</taxon>
        <taxon>Pseudomonadota</taxon>
        <taxon>Betaproteobacteria</taxon>
        <taxon>Burkholderiales</taxon>
        <taxon>Comamonadaceae</taxon>
        <taxon>Curvibacter</taxon>
    </lineage>
</organism>
<gene>
    <name evidence="1" type="ORF">PSQ39_15200</name>
</gene>
<proteinExistence type="predicted"/>
<protein>
    <submittedName>
        <fullName evidence="1">Uncharacterized protein</fullName>
    </submittedName>
</protein>
<reference evidence="1 2" key="1">
    <citation type="submission" date="2023-02" db="EMBL/GenBank/DDBJ databases">
        <title>Bacterial whole genome sequence for Curvibacter sp. HBC28.</title>
        <authorList>
            <person name="Le V."/>
            <person name="Ko S.-R."/>
            <person name="Ahn C.-Y."/>
            <person name="Oh H.-M."/>
        </authorList>
    </citation>
    <scope>NUCLEOTIDE SEQUENCE [LARGE SCALE GENOMIC DNA]</scope>
    <source>
        <strain evidence="1 2">HBC28</strain>
    </source>
</reference>
<keyword evidence="2" id="KW-1185">Reference proteome</keyword>